<sequence length="85" mass="9843">MNVVIGLKEDWRLMTGLHTMVDVKCSHCAEIFGWKYERAYDESQKYKEGKFTLERFKIARGIGSLDMGGLFFLISHTVFGIHIEI</sequence>
<dbReference type="InterPro" id="IPR004910">
    <property type="entry name" value="Yippee/Mis18/Cereblon"/>
</dbReference>
<feature type="domain" description="Yippee" evidence="5">
    <location>
        <begin position="1"/>
        <end position="62"/>
    </location>
</feature>
<dbReference type="InterPro" id="IPR034751">
    <property type="entry name" value="Yippee"/>
</dbReference>
<protein>
    <recommendedName>
        <fullName evidence="4">Protein yippee-like</fullName>
    </recommendedName>
</protein>
<evidence type="ECO:0000313" key="6">
    <source>
        <dbReference type="EMBL" id="KAK4352942.1"/>
    </source>
</evidence>
<dbReference type="Pfam" id="PF03226">
    <property type="entry name" value="Yippee-Mis18"/>
    <property type="match status" value="1"/>
</dbReference>
<evidence type="ECO:0000259" key="5">
    <source>
        <dbReference type="PROSITE" id="PS51792"/>
    </source>
</evidence>
<keyword evidence="2" id="KW-0479">Metal-binding</keyword>
<dbReference type="Proteomes" id="UP001291623">
    <property type="component" value="Unassembled WGS sequence"/>
</dbReference>
<accession>A0AAE1V2M8</accession>
<comment type="caution">
    <text evidence="6">The sequence shown here is derived from an EMBL/GenBank/DDBJ whole genome shotgun (WGS) entry which is preliminary data.</text>
</comment>
<keyword evidence="3" id="KW-0862">Zinc</keyword>
<dbReference type="AlphaFoldDB" id="A0AAE1V2M8"/>
<evidence type="ECO:0000256" key="2">
    <source>
        <dbReference type="ARBA" id="ARBA00022723"/>
    </source>
</evidence>
<dbReference type="EMBL" id="JAVYJV010000015">
    <property type="protein sequence ID" value="KAK4352942.1"/>
    <property type="molecule type" value="Genomic_DNA"/>
</dbReference>
<dbReference type="GO" id="GO:0046872">
    <property type="term" value="F:metal ion binding"/>
    <property type="evidence" value="ECO:0007669"/>
    <property type="project" value="UniProtKB-KW"/>
</dbReference>
<name>A0AAE1V2M8_9SOLA</name>
<dbReference type="PANTHER" id="PTHR13848">
    <property type="entry name" value="PROTEIN YIPPEE-LIKE CG15309-RELATED"/>
    <property type="match status" value="1"/>
</dbReference>
<evidence type="ECO:0000256" key="1">
    <source>
        <dbReference type="ARBA" id="ARBA00005613"/>
    </source>
</evidence>
<proteinExistence type="inferred from homology"/>
<dbReference type="PROSITE" id="PS51792">
    <property type="entry name" value="YIPPEE"/>
    <property type="match status" value="1"/>
</dbReference>
<dbReference type="InterPro" id="IPR039058">
    <property type="entry name" value="Yippee_fam"/>
</dbReference>
<comment type="similarity">
    <text evidence="1 4">Belongs to the yippee family.</text>
</comment>
<reference evidence="6" key="1">
    <citation type="submission" date="2023-12" db="EMBL/GenBank/DDBJ databases">
        <title>Genome assembly of Anisodus tanguticus.</title>
        <authorList>
            <person name="Wang Y.-J."/>
        </authorList>
    </citation>
    <scope>NUCLEOTIDE SEQUENCE</scope>
    <source>
        <strain evidence="6">KB-2021</strain>
        <tissue evidence="6">Leaf</tissue>
    </source>
</reference>
<evidence type="ECO:0000313" key="7">
    <source>
        <dbReference type="Proteomes" id="UP001291623"/>
    </source>
</evidence>
<organism evidence="6 7">
    <name type="scientific">Anisodus tanguticus</name>
    <dbReference type="NCBI Taxonomy" id="243964"/>
    <lineage>
        <taxon>Eukaryota</taxon>
        <taxon>Viridiplantae</taxon>
        <taxon>Streptophyta</taxon>
        <taxon>Embryophyta</taxon>
        <taxon>Tracheophyta</taxon>
        <taxon>Spermatophyta</taxon>
        <taxon>Magnoliopsida</taxon>
        <taxon>eudicotyledons</taxon>
        <taxon>Gunneridae</taxon>
        <taxon>Pentapetalae</taxon>
        <taxon>asterids</taxon>
        <taxon>lamiids</taxon>
        <taxon>Solanales</taxon>
        <taxon>Solanaceae</taxon>
        <taxon>Solanoideae</taxon>
        <taxon>Hyoscyameae</taxon>
        <taxon>Anisodus</taxon>
    </lineage>
</organism>
<keyword evidence="7" id="KW-1185">Reference proteome</keyword>
<evidence type="ECO:0000256" key="3">
    <source>
        <dbReference type="ARBA" id="ARBA00022833"/>
    </source>
</evidence>
<gene>
    <name evidence="6" type="ORF">RND71_028460</name>
</gene>
<evidence type="ECO:0000256" key="4">
    <source>
        <dbReference type="RuleBase" id="RU110713"/>
    </source>
</evidence>